<proteinExistence type="predicted"/>
<evidence type="ECO:0000313" key="2">
    <source>
        <dbReference type="Proteomes" id="UP000714420"/>
    </source>
</evidence>
<evidence type="ECO:0000313" key="1">
    <source>
        <dbReference type="EMBL" id="NPD92795.1"/>
    </source>
</evidence>
<reference evidence="1 2" key="1">
    <citation type="submission" date="2020-05" db="EMBL/GenBank/DDBJ databases">
        <title>Distinct polysaccharide utilization as determinants for interspecies competition between intestinal Prevotella spp.</title>
        <authorList>
            <person name="Galvez E.J.C."/>
            <person name="Iljazovic A."/>
            <person name="Strowig T."/>
        </authorList>
    </citation>
    <scope>NUCLEOTIDE SEQUENCE [LARGE SCALE GENOMIC DNA]</scope>
    <source>
        <strain evidence="1 2">PMUR</strain>
    </source>
</reference>
<organism evidence="1 2">
    <name type="scientific">Xylanibacter muris</name>
    <dbReference type="NCBI Taxonomy" id="2736290"/>
    <lineage>
        <taxon>Bacteria</taxon>
        <taxon>Pseudomonadati</taxon>
        <taxon>Bacteroidota</taxon>
        <taxon>Bacteroidia</taxon>
        <taxon>Bacteroidales</taxon>
        <taxon>Prevotellaceae</taxon>
        <taxon>Xylanibacter</taxon>
    </lineage>
</organism>
<accession>A0ABX2ANT4</accession>
<sequence length="68" mass="8188">MLSDLLMWNKIGRIITILSERLDIPSERAFDLFYSSKTNERLHDPKTMLYLFSDWYISDEVINEMRSE</sequence>
<gene>
    <name evidence="1" type="ORF">HPS56_10665</name>
</gene>
<keyword evidence="2" id="KW-1185">Reference proteome</keyword>
<dbReference type="RefSeq" id="WP_172276301.1">
    <property type="nucleotide sequence ID" value="NZ_CASGMU010000011.1"/>
</dbReference>
<dbReference type="Proteomes" id="UP000714420">
    <property type="component" value="Unassembled WGS sequence"/>
</dbReference>
<dbReference type="EMBL" id="JABKKF010000011">
    <property type="protein sequence ID" value="NPD92795.1"/>
    <property type="molecule type" value="Genomic_DNA"/>
</dbReference>
<comment type="caution">
    <text evidence="1">The sequence shown here is derived from an EMBL/GenBank/DDBJ whole genome shotgun (WGS) entry which is preliminary data.</text>
</comment>
<name>A0ABX2ANT4_9BACT</name>
<protein>
    <submittedName>
        <fullName evidence="1">DUF3791 domain-containing protein</fullName>
    </submittedName>
</protein>